<accession>A0A2P2MIB9</accession>
<dbReference type="AlphaFoldDB" id="A0A2P2MIB9"/>
<evidence type="ECO:0000256" key="1">
    <source>
        <dbReference type="SAM" id="Phobius"/>
    </source>
</evidence>
<proteinExistence type="predicted"/>
<name>A0A2P2MIB9_RHIMU</name>
<evidence type="ECO:0000313" key="2">
    <source>
        <dbReference type="EMBL" id="MBX29993.1"/>
    </source>
</evidence>
<keyword evidence="1" id="KW-1133">Transmembrane helix</keyword>
<reference evidence="2" key="1">
    <citation type="submission" date="2018-02" db="EMBL/GenBank/DDBJ databases">
        <title>Rhizophora mucronata_Transcriptome.</title>
        <authorList>
            <person name="Meera S.P."/>
            <person name="Sreeshan A."/>
            <person name="Augustine A."/>
        </authorList>
    </citation>
    <scope>NUCLEOTIDE SEQUENCE</scope>
    <source>
        <tissue evidence="2">Leaf</tissue>
    </source>
</reference>
<dbReference type="EMBL" id="GGEC01049509">
    <property type="protein sequence ID" value="MBX29993.1"/>
    <property type="molecule type" value="Transcribed_RNA"/>
</dbReference>
<organism evidence="2">
    <name type="scientific">Rhizophora mucronata</name>
    <name type="common">Asiatic mangrove</name>
    <dbReference type="NCBI Taxonomy" id="61149"/>
    <lineage>
        <taxon>Eukaryota</taxon>
        <taxon>Viridiplantae</taxon>
        <taxon>Streptophyta</taxon>
        <taxon>Embryophyta</taxon>
        <taxon>Tracheophyta</taxon>
        <taxon>Spermatophyta</taxon>
        <taxon>Magnoliopsida</taxon>
        <taxon>eudicotyledons</taxon>
        <taxon>Gunneridae</taxon>
        <taxon>Pentapetalae</taxon>
        <taxon>rosids</taxon>
        <taxon>fabids</taxon>
        <taxon>Malpighiales</taxon>
        <taxon>Rhizophoraceae</taxon>
        <taxon>Rhizophora</taxon>
    </lineage>
</organism>
<sequence length="29" mass="3785">MTWPFPISFVACNWFRLVFFCFFRVFWWC</sequence>
<protein>
    <submittedName>
        <fullName evidence="2">Uncharacterized protein</fullName>
    </submittedName>
</protein>
<feature type="transmembrane region" description="Helical" evidence="1">
    <location>
        <begin position="6"/>
        <end position="27"/>
    </location>
</feature>
<keyword evidence="1" id="KW-0812">Transmembrane</keyword>
<keyword evidence="1" id="KW-0472">Membrane</keyword>